<sequence length="521" mass="58355">IQSLSRSCFFRYADFTASPTHVYCVNEFGTENRLISIDRTSKEQKVVASGADFYASPRVSPDGKRIVWMQWNHVNMPWDETSIHMAVLHSDGTTSNEVVVKDGTGKQINYYCPSWKDDKLLMINDSTDFWNLYEVDIVKEKNIFPVEREIGYPLWQFADRPYASNGSCTIMNVGGRLMARRDCFVREVPTPGFTVFSHLSITEGDIVYTIASGSKKASCVLRIDLSKEEQGPVLTVIRTARDDSDLEQLDISEPEHMEFQSDGVPISAWFYKPKNRRYAAPAGTLPPVLVLGHGGPTGVAVDSLDLKKQFFTSRGFAVLDVNYRGSTGFGTKFRNMLKGQWGVVDRDDMIAAARSAIARRLVDPEKVCIMGSSAGGYLVLSALTHSDVFKAAVCHYGVADLETHKFEKGYNEVLIGKYPEDEQIYKERSPISHIDRIKTPIAFMHGKEDTVVPVSQSIEMYEKLRDNGVTTALMLFEDEGHGFRGADCIRRCTEGTYVFLCRNLGIKPSISSDIEIVNAKM</sequence>
<dbReference type="Proteomes" id="UP000271162">
    <property type="component" value="Unassembled WGS sequence"/>
</dbReference>
<dbReference type="Pfam" id="PF00326">
    <property type="entry name" value="Peptidase_S9"/>
    <property type="match status" value="1"/>
</dbReference>
<dbReference type="AlphaFoldDB" id="A0A158R1Y5"/>
<keyword evidence="3" id="KW-1185">Reference proteome</keyword>
<proteinExistence type="predicted"/>
<dbReference type="InterPro" id="IPR001375">
    <property type="entry name" value="Peptidase_S9_cat"/>
</dbReference>
<accession>A0A158R1Y5</accession>
<dbReference type="GO" id="GO:0008236">
    <property type="term" value="F:serine-type peptidase activity"/>
    <property type="evidence" value="ECO:0007669"/>
    <property type="project" value="InterPro"/>
</dbReference>
<dbReference type="GO" id="GO:0006508">
    <property type="term" value="P:proteolysis"/>
    <property type="evidence" value="ECO:0007669"/>
    <property type="project" value="InterPro"/>
</dbReference>
<reference evidence="4" key="1">
    <citation type="submission" date="2016-04" db="UniProtKB">
        <authorList>
            <consortium name="WormBaseParasite"/>
        </authorList>
    </citation>
    <scope>IDENTIFICATION</scope>
</reference>
<dbReference type="PANTHER" id="PTHR43056:SF5">
    <property type="entry name" value="PEPTIDASE S9 PROLYL OLIGOPEPTIDASE CATALYTIC DOMAIN-CONTAINING PROTEIN"/>
    <property type="match status" value="1"/>
</dbReference>
<dbReference type="Gene3D" id="3.40.50.1820">
    <property type="entry name" value="alpha/beta hydrolase"/>
    <property type="match status" value="1"/>
</dbReference>
<dbReference type="SUPFAM" id="SSF53474">
    <property type="entry name" value="alpha/beta-Hydrolases"/>
    <property type="match status" value="1"/>
</dbReference>
<dbReference type="SUPFAM" id="SSF82171">
    <property type="entry name" value="DPP6 N-terminal domain-like"/>
    <property type="match status" value="1"/>
</dbReference>
<evidence type="ECO:0000313" key="4">
    <source>
        <dbReference type="WBParaSite" id="NBR_0001467401-mRNA-1"/>
    </source>
</evidence>
<name>A0A158R1Y5_NIPBR</name>
<dbReference type="WBParaSite" id="NBR_0001467401-mRNA-1">
    <property type="protein sequence ID" value="NBR_0001467401-mRNA-1"/>
    <property type="gene ID" value="NBR_0001467401"/>
</dbReference>
<dbReference type="PANTHER" id="PTHR43056">
    <property type="entry name" value="PEPTIDASE S9 PROLYL OLIGOPEPTIDASE"/>
    <property type="match status" value="1"/>
</dbReference>
<dbReference type="InterPro" id="IPR029058">
    <property type="entry name" value="AB_hydrolase_fold"/>
</dbReference>
<evidence type="ECO:0000313" key="2">
    <source>
        <dbReference type="EMBL" id="VDL78264.1"/>
    </source>
</evidence>
<feature type="domain" description="Peptidase S9 prolyl oligopeptidase catalytic" evidence="1">
    <location>
        <begin position="304"/>
        <end position="505"/>
    </location>
</feature>
<reference evidence="2 3" key="2">
    <citation type="submission" date="2018-11" db="EMBL/GenBank/DDBJ databases">
        <authorList>
            <consortium name="Pathogen Informatics"/>
        </authorList>
    </citation>
    <scope>NUCLEOTIDE SEQUENCE [LARGE SCALE GENOMIC DNA]</scope>
</reference>
<dbReference type="EMBL" id="UYSL01021446">
    <property type="protein sequence ID" value="VDL78264.1"/>
    <property type="molecule type" value="Genomic_DNA"/>
</dbReference>
<dbReference type="InterPro" id="IPR050585">
    <property type="entry name" value="Xaa-Pro_dipeptidyl-ppase/CocE"/>
</dbReference>
<evidence type="ECO:0000259" key="1">
    <source>
        <dbReference type="Pfam" id="PF00326"/>
    </source>
</evidence>
<gene>
    <name evidence="2" type="ORF">NBR_LOCUS14675</name>
</gene>
<dbReference type="OMA" id="HKLESRY"/>
<protein>
    <submittedName>
        <fullName evidence="4">Peptidase_S9 domain-containing protein</fullName>
    </submittedName>
</protein>
<evidence type="ECO:0000313" key="3">
    <source>
        <dbReference type="Proteomes" id="UP000271162"/>
    </source>
</evidence>
<dbReference type="STRING" id="27835.A0A158R1Y5"/>
<organism evidence="4">
    <name type="scientific">Nippostrongylus brasiliensis</name>
    <name type="common">Rat hookworm</name>
    <dbReference type="NCBI Taxonomy" id="27835"/>
    <lineage>
        <taxon>Eukaryota</taxon>
        <taxon>Metazoa</taxon>
        <taxon>Ecdysozoa</taxon>
        <taxon>Nematoda</taxon>
        <taxon>Chromadorea</taxon>
        <taxon>Rhabditida</taxon>
        <taxon>Rhabditina</taxon>
        <taxon>Rhabditomorpha</taxon>
        <taxon>Strongyloidea</taxon>
        <taxon>Heligmosomidae</taxon>
        <taxon>Nippostrongylus</taxon>
    </lineage>
</organism>